<name>A0ABN8J969_9NEOP</name>
<feature type="domain" description="tRNA/rRNA methyltransferase SpoU type" evidence="3">
    <location>
        <begin position="393"/>
        <end position="534"/>
    </location>
</feature>
<sequence>MNNKDISKHSQLVYALCEILIFAPIPRKDQRITENLSIEILNQMKYGIDRLNVDVHFNFHIQYLSYCLLSKIGNRDVLNEITTFVTKKIDSLFANKKRYHGNSQSHRTLLSALQTLLLILLKSRDVEMDKIANWCMDLLGSIPHQPSVRICLEWYIALYFCFKEVKITEEMTEHLKGKNIPLPSQFVILYWITKFKIKHGPIKSEEYEFAMDTLLYHTMGQTFNLRLHAQYFATKLFELNERKSVKYDFTIQVIRRTFAESAGDKTFVKLQRDYFANEFDLVIDFIPSFIYYFLPRYCEMYVNEKTDKGFVQSILQEIDDNSFAKVSKSVFNTEWIKYQKRHEGTYDIFTADVKAGDEVEEMGTIQKKYVPWKNMNDVNMYEIKDKKGNKGELIVVASLIDKLPNLGGLARTSEVFGIKTYVVDSLRHLQDKQFQGLSVSAERWIDLEEVRPSGLKEYLKKKKAEGYSVVAAEQTSTSCPLHNFKFPSKTLLLLGHEKEGVPCDLLPLMDHCVEIPQQGVIRSLNVHVTAAIFVWEYTRQIML</sequence>
<gene>
    <name evidence="4" type="ORF">IPOD504_LOCUS17539</name>
</gene>
<dbReference type="PANTHER" id="PTHR12029:SF11">
    <property type="entry name" value="METHYLTRANSFERASE TARBP1-RELATED"/>
    <property type="match status" value="1"/>
</dbReference>
<dbReference type="Proteomes" id="UP000837857">
    <property type="component" value="Chromosome 9"/>
</dbReference>
<dbReference type="InterPro" id="IPR029028">
    <property type="entry name" value="Alpha/beta_knot_MTases"/>
</dbReference>
<evidence type="ECO:0000313" key="5">
    <source>
        <dbReference type="Proteomes" id="UP000837857"/>
    </source>
</evidence>
<proteinExistence type="predicted"/>
<dbReference type="InterPro" id="IPR029026">
    <property type="entry name" value="tRNA_m1G_MTases_N"/>
</dbReference>
<keyword evidence="2" id="KW-0808">Transferase</keyword>
<evidence type="ECO:0000259" key="3">
    <source>
        <dbReference type="Pfam" id="PF00588"/>
    </source>
</evidence>
<dbReference type="InterPro" id="IPR045330">
    <property type="entry name" value="TRM3/TARBP1"/>
</dbReference>
<evidence type="ECO:0000313" key="4">
    <source>
        <dbReference type="EMBL" id="CAH2077074.1"/>
    </source>
</evidence>
<evidence type="ECO:0000256" key="2">
    <source>
        <dbReference type="ARBA" id="ARBA00022679"/>
    </source>
</evidence>
<feature type="non-terminal residue" evidence="4">
    <location>
        <position position="1"/>
    </location>
</feature>
<organism evidence="4 5">
    <name type="scientific">Iphiclides podalirius</name>
    <name type="common">scarce swallowtail</name>
    <dbReference type="NCBI Taxonomy" id="110791"/>
    <lineage>
        <taxon>Eukaryota</taxon>
        <taxon>Metazoa</taxon>
        <taxon>Ecdysozoa</taxon>
        <taxon>Arthropoda</taxon>
        <taxon>Hexapoda</taxon>
        <taxon>Insecta</taxon>
        <taxon>Pterygota</taxon>
        <taxon>Neoptera</taxon>
        <taxon>Endopterygota</taxon>
        <taxon>Lepidoptera</taxon>
        <taxon>Glossata</taxon>
        <taxon>Ditrysia</taxon>
        <taxon>Papilionoidea</taxon>
        <taxon>Papilionidae</taxon>
        <taxon>Papilioninae</taxon>
        <taxon>Iphiclides</taxon>
    </lineage>
</organism>
<dbReference type="CDD" id="cd18091">
    <property type="entry name" value="SpoU-like_TRM3-like"/>
    <property type="match status" value="1"/>
</dbReference>
<accession>A0ABN8J969</accession>
<dbReference type="InterPro" id="IPR044748">
    <property type="entry name" value="Trm3/TARBP1_C"/>
</dbReference>
<keyword evidence="5" id="KW-1185">Reference proteome</keyword>
<dbReference type="InterPro" id="IPR001537">
    <property type="entry name" value="SpoU_MeTrfase"/>
</dbReference>
<dbReference type="PANTHER" id="PTHR12029">
    <property type="entry name" value="RNA METHYLTRANSFERASE"/>
    <property type="match status" value="1"/>
</dbReference>
<dbReference type="EMBL" id="OW152821">
    <property type="protein sequence ID" value="CAH2077074.1"/>
    <property type="molecule type" value="Genomic_DNA"/>
</dbReference>
<protein>
    <recommendedName>
        <fullName evidence="3">tRNA/rRNA methyltransferase SpoU type domain-containing protein</fullName>
    </recommendedName>
</protein>
<dbReference type="Pfam" id="PF00588">
    <property type="entry name" value="SpoU_methylase"/>
    <property type="match status" value="1"/>
</dbReference>
<dbReference type="Gene3D" id="3.40.1280.10">
    <property type="match status" value="1"/>
</dbReference>
<reference evidence="4" key="1">
    <citation type="submission" date="2022-03" db="EMBL/GenBank/DDBJ databases">
        <authorList>
            <person name="Martin H S."/>
        </authorList>
    </citation>
    <scope>NUCLEOTIDE SEQUENCE</scope>
</reference>
<dbReference type="SUPFAM" id="SSF75217">
    <property type="entry name" value="alpha/beta knot"/>
    <property type="match status" value="1"/>
</dbReference>
<keyword evidence="1" id="KW-0489">Methyltransferase</keyword>
<evidence type="ECO:0000256" key="1">
    <source>
        <dbReference type="ARBA" id="ARBA00022603"/>
    </source>
</evidence>